<feature type="transmembrane region" description="Helical" evidence="17">
    <location>
        <begin position="36"/>
        <end position="56"/>
    </location>
</feature>
<evidence type="ECO:0000256" key="14">
    <source>
        <dbReference type="ARBA" id="ARBA00048586"/>
    </source>
</evidence>
<keyword evidence="10" id="KW-0443">Lipid metabolism</keyword>
<name>A0A2I7N9L8_9NEIS</name>
<evidence type="ECO:0000256" key="8">
    <source>
        <dbReference type="ARBA" id="ARBA00022692"/>
    </source>
</evidence>
<gene>
    <name evidence="18" type="primary">pgsA</name>
    <name evidence="18" type="ORF">CUN60_02980</name>
</gene>
<dbReference type="InterPro" id="IPR048254">
    <property type="entry name" value="CDP_ALCOHOL_P_TRANSF_CS"/>
</dbReference>
<dbReference type="InterPro" id="IPR043130">
    <property type="entry name" value="CDP-OH_PTrfase_TM_dom"/>
</dbReference>
<evidence type="ECO:0000256" key="11">
    <source>
        <dbReference type="ARBA" id="ARBA00023136"/>
    </source>
</evidence>
<dbReference type="PANTHER" id="PTHR14269">
    <property type="entry name" value="CDP-DIACYLGLYCEROL--GLYCEROL-3-PHOSPHATE 3-PHOSPHATIDYLTRANSFERASE-RELATED"/>
    <property type="match status" value="1"/>
</dbReference>
<dbReference type="GO" id="GO:0046474">
    <property type="term" value="P:glycerophospholipid biosynthetic process"/>
    <property type="evidence" value="ECO:0007669"/>
    <property type="project" value="TreeGrafter"/>
</dbReference>
<dbReference type="EMBL" id="CP024847">
    <property type="protein sequence ID" value="AUR53143.1"/>
    <property type="molecule type" value="Genomic_DNA"/>
</dbReference>
<dbReference type="PROSITE" id="PS00379">
    <property type="entry name" value="CDP_ALCOHOL_P_TRANSF"/>
    <property type="match status" value="1"/>
</dbReference>
<keyword evidence="8 17" id="KW-0812">Transmembrane</keyword>
<evidence type="ECO:0000256" key="9">
    <source>
        <dbReference type="ARBA" id="ARBA00022989"/>
    </source>
</evidence>
<keyword evidence="13" id="KW-1208">Phospholipid metabolism</keyword>
<dbReference type="OrthoDB" id="9796672at2"/>
<protein>
    <recommendedName>
        <fullName evidence="5 15">CDP-diacylglycerol--glycerol-3-phosphate 3-phosphatidyltransferase</fullName>
        <ecNumber evidence="4 15">2.7.8.5</ecNumber>
    </recommendedName>
</protein>
<evidence type="ECO:0000256" key="3">
    <source>
        <dbReference type="ARBA" id="ARBA00010441"/>
    </source>
</evidence>
<evidence type="ECO:0000256" key="7">
    <source>
        <dbReference type="ARBA" id="ARBA00022679"/>
    </source>
</evidence>
<evidence type="ECO:0000256" key="13">
    <source>
        <dbReference type="ARBA" id="ARBA00023264"/>
    </source>
</evidence>
<dbReference type="InterPro" id="IPR004570">
    <property type="entry name" value="Phosphatidylglycerol_P_synth"/>
</dbReference>
<keyword evidence="19" id="KW-1185">Reference proteome</keyword>
<evidence type="ECO:0000256" key="12">
    <source>
        <dbReference type="ARBA" id="ARBA00023209"/>
    </source>
</evidence>
<dbReference type="KEGG" id="nba:CUN60_02980"/>
<dbReference type="NCBIfam" id="TIGR00560">
    <property type="entry name" value="pgsA"/>
    <property type="match status" value="1"/>
</dbReference>
<evidence type="ECO:0000256" key="6">
    <source>
        <dbReference type="ARBA" id="ARBA00022516"/>
    </source>
</evidence>
<evidence type="ECO:0000256" key="15">
    <source>
        <dbReference type="NCBIfam" id="TIGR00560"/>
    </source>
</evidence>
<feature type="transmembrane region" description="Helical" evidence="17">
    <location>
        <begin position="76"/>
        <end position="101"/>
    </location>
</feature>
<dbReference type="PIRSF" id="PIRSF000847">
    <property type="entry name" value="Phos_ph_gly_syn"/>
    <property type="match status" value="1"/>
</dbReference>
<dbReference type="GO" id="GO:0008444">
    <property type="term" value="F:CDP-diacylglycerol-glycerol-3-phosphate 3-phosphatidyltransferase activity"/>
    <property type="evidence" value="ECO:0007669"/>
    <property type="project" value="UniProtKB-UniRule"/>
</dbReference>
<organism evidence="18 19">
    <name type="scientific">Aquella oligotrophica</name>
    <dbReference type="NCBI Taxonomy" id="2067065"/>
    <lineage>
        <taxon>Bacteria</taxon>
        <taxon>Pseudomonadati</taxon>
        <taxon>Pseudomonadota</taxon>
        <taxon>Betaproteobacteria</taxon>
        <taxon>Neisseriales</taxon>
        <taxon>Neisseriaceae</taxon>
        <taxon>Aquella</taxon>
    </lineage>
</organism>
<evidence type="ECO:0000256" key="17">
    <source>
        <dbReference type="SAM" id="Phobius"/>
    </source>
</evidence>
<keyword evidence="12" id="KW-0594">Phospholipid biosynthesis</keyword>
<keyword evidence="7 16" id="KW-0808">Transferase</keyword>
<dbReference type="EC" id="2.7.8.5" evidence="4 15"/>
<comment type="subcellular location">
    <subcellularLocation>
        <location evidence="1">Membrane</location>
        <topology evidence="1">Multi-pass membrane protein</topology>
    </subcellularLocation>
</comment>
<sequence length="184" mass="20764">MPLPTILTWLRIALVPFFVGVYYFPDYLISMPLKNMLATVIFLFAAITDYFDGYLARRMNLETRFGAFLDPVADKALVAASLVVLVNLGRTFVFAAIIIIVREIAISALREWMAQIGEIKSTAVAYIGKIKTTFQMTAISLLLLDWHSNILGNLCMLVAVILTVVSMFYYLEQAKKHITEERNS</sequence>
<proteinExistence type="inferred from homology"/>
<dbReference type="InterPro" id="IPR050324">
    <property type="entry name" value="CDP-alcohol_PTase-I"/>
</dbReference>
<evidence type="ECO:0000256" key="4">
    <source>
        <dbReference type="ARBA" id="ARBA00013170"/>
    </source>
</evidence>
<feature type="transmembrane region" description="Helical" evidence="17">
    <location>
        <begin position="6"/>
        <end position="24"/>
    </location>
</feature>
<keyword evidence="9 17" id="KW-1133">Transmembrane helix</keyword>
<dbReference type="GO" id="GO:0016020">
    <property type="term" value="C:membrane"/>
    <property type="evidence" value="ECO:0007669"/>
    <property type="project" value="UniProtKB-SubCell"/>
</dbReference>
<dbReference type="Proteomes" id="UP000236655">
    <property type="component" value="Chromosome"/>
</dbReference>
<feature type="transmembrane region" description="Helical" evidence="17">
    <location>
        <begin position="150"/>
        <end position="171"/>
    </location>
</feature>
<keyword evidence="11 17" id="KW-0472">Membrane</keyword>
<accession>A0A2I7N9L8</accession>
<evidence type="ECO:0000313" key="18">
    <source>
        <dbReference type="EMBL" id="AUR53143.1"/>
    </source>
</evidence>
<dbReference type="Pfam" id="PF01066">
    <property type="entry name" value="CDP-OH_P_transf"/>
    <property type="match status" value="1"/>
</dbReference>
<evidence type="ECO:0000313" key="19">
    <source>
        <dbReference type="Proteomes" id="UP000236655"/>
    </source>
</evidence>
<evidence type="ECO:0000256" key="16">
    <source>
        <dbReference type="RuleBase" id="RU003750"/>
    </source>
</evidence>
<comment type="pathway">
    <text evidence="2">Phospholipid metabolism; phosphatidylglycerol biosynthesis; phosphatidylglycerol from CDP-diacylglycerol: step 1/2.</text>
</comment>
<evidence type="ECO:0000256" key="5">
    <source>
        <dbReference type="ARBA" id="ARBA00014944"/>
    </source>
</evidence>
<comment type="similarity">
    <text evidence="3 16">Belongs to the CDP-alcohol phosphatidyltransferase class-I family.</text>
</comment>
<dbReference type="InterPro" id="IPR000462">
    <property type="entry name" value="CDP-OH_P_trans"/>
</dbReference>
<reference evidence="19" key="1">
    <citation type="submission" date="2017-11" db="EMBL/GenBank/DDBJ databases">
        <authorList>
            <person name="Chan K.G."/>
            <person name="Lee L.S."/>
        </authorList>
    </citation>
    <scope>NUCLEOTIDE SEQUENCE [LARGE SCALE GENOMIC DNA]</scope>
    <source>
        <strain evidence="19">DSM 100970</strain>
    </source>
</reference>
<dbReference type="AlphaFoldDB" id="A0A2I7N9L8"/>
<keyword evidence="6" id="KW-0444">Lipid biosynthesis</keyword>
<dbReference type="PANTHER" id="PTHR14269:SF62">
    <property type="entry name" value="CDP-DIACYLGLYCEROL--GLYCEROL-3-PHOSPHATE 3-PHOSPHATIDYLTRANSFERASE 1, CHLOROPLASTIC"/>
    <property type="match status" value="1"/>
</dbReference>
<evidence type="ECO:0000256" key="10">
    <source>
        <dbReference type="ARBA" id="ARBA00023098"/>
    </source>
</evidence>
<evidence type="ECO:0000256" key="1">
    <source>
        <dbReference type="ARBA" id="ARBA00004141"/>
    </source>
</evidence>
<evidence type="ECO:0000256" key="2">
    <source>
        <dbReference type="ARBA" id="ARBA00005042"/>
    </source>
</evidence>
<dbReference type="Gene3D" id="1.20.120.1760">
    <property type="match status" value="1"/>
</dbReference>
<comment type="catalytic activity">
    <reaction evidence="14">
        <text>a CDP-1,2-diacyl-sn-glycerol + sn-glycerol 3-phosphate = a 1,2-diacyl-sn-glycero-3-phospho-(1'-sn-glycero-3'-phosphate) + CMP + H(+)</text>
        <dbReference type="Rhea" id="RHEA:12593"/>
        <dbReference type="ChEBI" id="CHEBI:15378"/>
        <dbReference type="ChEBI" id="CHEBI:57597"/>
        <dbReference type="ChEBI" id="CHEBI:58332"/>
        <dbReference type="ChEBI" id="CHEBI:60110"/>
        <dbReference type="ChEBI" id="CHEBI:60377"/>
        <dbReference type="EC" id="2.7.8.5"/>
    </reaction>
</comment>